<reference evidence="1 2" key="1">
    <citation type="submission" date="2014-04" db="EMBL/GenBank/DDBJ databases">
        <authorList>
            <consortium name="DOE Joint Genome Institute"/>
            <person name="Kuo A."/>
            <person name="Ruytinx J."/>
            <person name="Rineau F."/>
            <person name="Colpaert J."/>
            <person name="Kohler A."/>
            <person name="Nagy L.G."/>
            <person name="Floudas D."/>
            <person name="Copeland A."/>
            <person name="Barry K.W."/>
            <person name="Cichocki N."/>
            <person name="Veneault-Fourrey C."/>
            <person name="LaButti K."/>
            <person name="Lindquist E.A."/>
            <person name="Lipzen A."/>
            <person name="Lundell T."/>
            <person name="Morin E."/>
            <person name="Murat C."/>
            <person name="Sun H."/>
            <person name="Tunlid A."/>
            <person name="Henrissat B."/>
            <person name="Grigoriev I.V."/>
            <person name="Hibbett D.S."/>
            <person name="Martin F."/>
            <person name="Nordberg H.P."/>
            <person name="Cantor M.N."/>
            <person name="Hua S.X."/>
        </authorList>
    </citation>
    <scope>NUCLEOTIDE SEQUENCE [LARGE SCALE GENOMIC DNA]</scope>
    <source>
        <strain evidence="1 2">UH-Slu-Lm8-n1</strain>
    </source>
</reference>
<dbReference type="EMBL" id="KN835186">
    <property type="protein sequence ID" value="KIK44642.1"/>
    <property type="molecule type" value="Genomic_DNA"/>
</dbReference>
<dbReference type="InParanoid" id="A0A0D0BET7"/>
<reference evidence="2" key="2">
    <citation type="submission" date="2015-01" db="EMBL/GenBank/DDBJ databases">
        <title>Evolutionary Origins and Diversification of the Mycorrhizal Mutualists.</title>
        <authorList>
            <consortium name="DOE Joint Genome Institute"/>
            <consortium name="Mycorrhizal Genomics Consortium"/>
            <person name="Kohler A."/>
            <person name="Kuo A."/>
            <person name="Nagy L.G."/>
            <person name="Floudas D."/>
            <person name="Copeland A."/>
            <person name="Barry K.W."/>
            <person name="Cichocki N."/>
            <person name="Veneault-Fourrey C."/>
            <person name="LaButti K."/>
            <person name="Lindquist E.A."/>
            <person name="Lipzen A."/>
            <person name="Lundell T."/>
            <person name="Morin E."/>
            <person name="Murat C."/>
            <person name="Riley R."/>
            <person name="Ohm R."/>
            <person name="Sun H."/>
            <person name="Tunlid A."/>
            <person name="Henrissat B."/>
            <person name="Grigoriev I.V."/>
            <person name="Hibbett D.S."/>
            <person name="Martin F."/>
        </authorList>
    </citation>
    <scope>NUCLEOTIDE SEQUENCE [LARGE SCALE GENOMIC DNA]</scope>
    <source>
        <strain evidence="2">UH-Slu-Lm8-n1</strain>
    </source>
</reference>
<feature type="non-terminal residue" evidence="1">
    <location>
        <position position="1"/>
    </location>
</feature>
<dbReference type="HOGENOM" id="CLU_134543_1_0_1"/>
<accession>A0A0D0BET7</accession>
<organism evidence="1 2">
    <name type="scientific">Suillus luteus UH-Slu-Lm8-n1</name>
    <dbReference type="NCBI Taxonomy" id="930992"/>
    <lineage>
        <taxon>Eukaryota</taxon>
        <taxon>Fungi</taxon>
        <taxon>Dikarya</taxon>
        <taxon>Basidiomycota</taxon>
        <taxon>Agaricomycotina</taxon>
        <taxon>Agaricomycetes</taxon>
        <taxon>Agaricomycetidae</taxon>
        <taxon>Boletales</taxon>
        <taxon>Suillineae</taxon>
        <taxon>Suillaceae</taxon>
        <taxon>Suillus</taxon>
    </lineage>
</organism>
<gene>
    <name evidence="1" type="ORF">CY34DRAFT_79449</name>
</gene>
<sequence length="95" mass="11144">PAEFLMWVALWIMDKCEENDIWTRKVKDLSVPRAIYGTAQKMCAAISHKFSRDYQLGTQPWLEHPAMPGKFIRNPSLSVTISQYIWSVFVGERYY</sequence>
<dbReference type="OrthoDB" id="3163890at2759"/>
<evidence type="ECO:0000313" key="2">
    <source>
        <dbReference type="Proteomes" id="UP000054485"/>
    </source>
</evidence>
<evidence type="ECO:0000313" key="1">
    <source>
        <dbReference type="EMBL" id="KIK44642.1"/>
    </source>
</evidence>
<dbReference type="AlphaFoldDB" id="A0A0D0BET7"/>
<protein>
    <submittedName>
        <fullName evidence="1">Uncharacterized protein</fullName>
    </submittedName>
</protein>
<name>A0A0D0BET7_9AGAM</name>
<dbReference type="Proteomes" id="UP000054485">
    <property type="component" value="Unassembled WGS sequence"/>
</dbReference>
<keyword evidence="2" id="KW-1185">Reference proteome</keyword>
<proteinExistence type="predicted"/>